<proteinExistence type="inferred from homology"/>
<feature type="coiled-coil region" evidence="4">
    <location>
        <begin position="933"/>
        <end position="995"/>
    </location>
</feature>
<dbReference type="EMBL" id="CP141886">
    <property type="protein sequence ID" value="WRT67659.1"/>
    <property type="molecule type" value="Genomic_DNA"/>
</dbReference>
<dbReference type="InterPro" id="IPR027417">
    <property type="entry name" value="P-loop_NTPase"/>
</dbReference>
<dbReference type="Gene3D" id="3.40.50.300">
    <property type="entry name" value="P-loop containing nucleotide triphosphate hydrolases"/>
    <property type="match status" value="2"/>
</dbReference>
<evidence type="ECO:0000256" key="4">
    <source>
        <dbReference type="SAM" id="Coils"/>
    </source>
</evidence>
<dbReference type="PANTHER" id="PTHR45916:SF1">
    <property type="entry name" value="STRUCTURAL MAINTENANCE OF CHROMOSOMES PROTEIN 5"/>
    <property type="match status" value="1"/>
</dbReference>
<accession>A0ABZ1D0W2</accession>
<protein>
    <recommendedName>
        <fullName evidence="2">Structural maintenance of chromosomes protein 5</fullName>
    </recommendedName>
</protein>
<dbReference type="Proteomes" id="UP001329825">
    <property type="component" value="Chromosome 6"/>
</dbReference>
<dbReference type="GeneID" id="87956762"/>
<dbReference type="PANTHER" id="PTHR45916">
    <property type="entry name" value="STRUCTURAL MAINTENANCE OF CHROMOSOMES PROTEIN 5"/>
    <property type="match status" value="1"/>
</dbReference>
<evidence type="ECO:0000256" key="2">
    <source>
        <dbReference type="ARBA" id="ARBA00018687"/>
    </source>
</evidence>
<evidence type="ECO:0000256" key="5">
    <source>
        <dbReference type="SAM" id="MobiDB-lite"/>
    </source>
</evidence>
<feature type="domain" description="RecF/RecN/SMC N-terminal" evidence="6">
    <location>
        <begin position="107"/>
        <end position="1108"/>
    </location>
</feature>
<evidence type="ECO:0000256" key="1">
    <source>
        <dbReference type="ARBA" id="ARBA00010171"/>
    </source>
</evidence>
<feature type="region of interest" description="Disordered" evidence="5">
    <location>
        <begin position="1"/>
        <end position="59"/>
    </location>
</feature>
<feature type="coiled-coil region" evidence="4">
    <location>
        <begin position="460"/>
        <end position="508"/>
    </location>
</feature>
<feature type="coiled-coil region" evidence="4">
    <location>
        <begin position="749"/>
        <end position="807"/>
    </location>
</feature>
<dbReference type="InterPro" id="IPR003395">
    <property type="entry name" value="RecF/RecN/SMC_N"/>
</dbReference>
<evidence type="ECO:0000256" key="3">
    <source>
        <dbReference type="ARBA" id="ARBA00023054"/>
    </source>
</evidence>
<sequence length="1173" mass="132763">MPFASSSRKRPQAIDSSEDEEDPRPNLSVSPNKKRKQVIQDFQGKGGDSDLDDLNSDADGVLVGDEADDIAVDGDGNEVEGEVVRGQVSFRPEYERGDDGYVTGSVTGMKMTNFMTYDHVEFRPGPHLNMILGPNGTGKSSIAAAIAIGLGFPPKVMGRANELKAYVKQGADEAQVEIELKGKRGKRNTKIWRKFNREDEKSEWKLNGSTCTRKEVLECVQRFGIQANNLCSFLPQDKVAEFAKMAPEVVLKETMRAAGDPRLTQWHETLVEKGVNSKDLSITLEGHVNQRDRLQIQVDGLAPDVEHVQEREAREKEAEIMQHIVSVVQHNRIREEVTAALKERDQWKAKVTKLSNRRQPLKELKEHWDKKAYKAEIRLQTVEGKYKDGMKELRNKMNSARDVADRSAQVNDKLDMLRMVFQRREDDKRSTLEKIQKCQEILEEPREEVDSEMKVKGREKAALQTKYREKGHQLEEVKDEYEDNKKMFNELNHELDELTRRQTMLENIEIQKENAARDLEPSIGFLLDWLKVNGHTLESEVHKPPMISVSVPNRTYAWQVEQNTSRQHRSTFICTSQADFDRLLELNGTQYPPRIRSDGRRVDGGKVSLFLAYQEVSDATVNPRRPCDAETLRDLGMDGYAIDFVEAAPAVIAYLCAKARLHLTALTQKTSMEIDSKRLTSLGIASWATKDANTNAIQSSYGRREFVERTNPPQPAKAFNLAVDRDAVKRIVDEIAKKKKTKMDREAPHSALKDKMDEIENEREGIRRAGGEVEKRIKDLQEKLRRYQKAATDIESFRERLRKIEAQPSQEEERSKLKAEKLKYAKARLRPLDSCLTSCDDIISHCSDLMTANCAFLQGSVNKQAISERLNQGNEVLNEAHREYTAAAGRHTDAKARSANKWTQMTAAISSAPQEIKEEVRNRARVVEDLPSLEEAQNSLQTLRAQLELAVNIPGNVVGRYNDLKDRLELAQGVVDKEESELNGLKRDIKKTLDMFDPALETLVQAVSAKFSAAFARVKCTGEVRIRRVEGDFAAWGIEILVSYRDEDNLAILTGSHQSGGERSLATVTYLMSLSEMSRTPFSLVDEINQGMDQRAERAVHNQLVEVTCDADAGQYFLITPKLLTGLTYHPKMKVLIINNGTWLPDSRQATKRYGDLSACLKTYSKNHSIPAN</sequence>
<keyword evidence="8" id="KW-1185">Reference proteome</keyword>
<dbReference type="RefSeq" id="XP_062792399.1">
    <property type="nucleotide sequence ID" value="XM_062936348.1"/>
</dbReference>
<evidence type="ECO:0000313" key="7">
    <source>
        <dbReference type="EMBL" id="WRT67659.1"/>
    </source>
</evidence>
<evidence type="ECO:0000313" key="8">
    <source>
        <dbReference type="Proteomes" id="UP001329825"/>
    </source>
</evidence>
<organism evidence="7 8">
    <name type="scientific">Kwoniella shivajii</name>
    <dbReference type="NCBI Taxonomy" id="564305"/>
    <lineage>
        <taxon>Eukaryota</taxon>
        <taxon>Fungi</taxon>
        <taxon>Dikarya</taxon>
        <taxon>Basidiomycota</taxon>
        <taxon>Agaricomycotina</taxon>
        <taxon>Tremellomycetes</taxon>
        <taxon>Tremellales</taxon>
        <taxon>Cryptococcaceae</taxon>
        <taxon>Kwoniella</taxon>
    </lineage>
</organism>
<reference evidence="7 8" key="1">
    <citation type="submission" date="2024-01" db="EMBL/GenBank/DDBJ databases">
        <title>Comparative genomics of Cryptococcus and Kwoniella reveals pathogenesis evolution and contrasting modes of karyotype evolution via chromosome fusion or intercentromeric recombination.</title>
        <authorList>
            <person name="Coelho M.A."/>
            <person name="David-Palma M."/>
            <person name="Shea T."/>
            <person name="Bowers K."/>
            <person name="McGinley-Smith S."/>
            <person name="Mohammad A.W."/>
            <person name="Gnirke A."/>
            <person name="Yurkov A.M."/>
            <person name="Nowrousian M."/>
            <person name="Sun S."/>
            <person name="Cuomo C.A."/>
            <person name="Heitman J."/>
        </authorList>
    </citation>
    <scope>NUCLEOTIDE SEQUENCE [LARGE SCALE GENOMIC DNA]</scope>
    <source>
        <strain evidence="7">CBS 11374</strain>
    </source>
</reference>
<comment type="similarity">
    <text evidence="1">Belongs to the SMC family. SMC5 subfamily.</text>
</comment>
<gene>
    <name evidence="7" type="ORF">IL334_004631</name>
</gene>
<dbReference type="Pfam" id="PF02463">
    <property type="entry name" value="SMC_N"/>
    <property type="match status" value="1"/>
</dbReference>
<dbReference type="SUPFAM" id="SSF52540">
    <property type="entry name" value="P-loop containing nucleoside triphosphate hydrolases"/>
    <property type="match status" value="1"/>
</dbReference>
<evidence type="ECO:0000259" key="6">
    <source>
        <dbReference type="Pfam" id="PF02463"/>
    </source>
</evidence>
<keyword evidence="3 4" id="KW-0175">Coiled coil</keyword>
<name>A0ABZ1D0W2_9TREE</name>